<dbReference type="SUPFAM" id="SSF56752">
    <property type="entry name" value="D-aminoacid aminotransferase-like PLP-dependent enzymes"/>
    <property type="match status" value="1"/>
</dbReference>
<reference evidence="11 12" key="1">
    <citation type="journal article" date="2019" name="Biochem. Eng. J.">
        <title>Metabolic engineering of the marine bacteria Neptunomonas concharum for the production of acetoin and meso-2,3-butanediol from acetate.</title>
        <authorList>
            <person name="Li W."/>
            <person name="Pu N."/>
            <person name="Liu C.-X."/>
            <person name="Yuan Q.-P."/>
            <person name="Li Z.-J."/>
        </authorList>
    </citation>
    <scope>NUCLEOTIDE SEQUENCE [LARGE SCALE GENOMIC DNA]</scope>
    <source>
        <strain evidence="11 12">JCM17730</strain>
    </source>
</reference>
<dbReference type="Gene3D" id="3.20.10.10">
    <property type="entry name" value="D-amino Acid Aminotransferase, subunit A, domain 2"/>
    <property type="match status" value="1"/>
</dbReference>
<dbReference type="GO" id="GO:0008652">
    <property type="term" value="P:amino acid biosynthetic process"/>
    <property type="evidence" value="ECO:0007669"/>
    <property type="project" value="UniProtKB-ARBA"/>
</dbReference>
<keyword evidence="11" id="KW-0808">Transferase</keyword>
<accession>A0A5P1R7U1</accession>
<dbReference type="FunFam" id="3.20.10.10:FF:000002">
    <property type="entry name" value="D-alanine aminotransferase"/>
    <property type="match status" value="1"/>
</dbReference>
<evidence type="ECO:0000256" key="2">
    <source>
        <dbReference type="ARBA" id="ARBA00009320"/>
    </source>
</evidence>
<evidence type="ECO:0000256" key="6">
    <source>
        <dbReference type="ARBA" id="ARBA00035676"/>
    </source>
</evidence>
<dbReference type="AlphaFoldDB" id="A0A5P1R7U1"/>
<organism evidence="11 12">
    <name type="scientific">Neptunomonas concharum</name>
    <dbReference type="NCBI Taxonomy" id="1031538"/>
    <lineage>
        <taxon>Bacteria</taxon>
        <taxon>Pseudomonadati</taxon>
        <taxon>Pseudomonadota</taxon>
        <taxon>Gammaproteobacteria</taxon>
        <taxon>Oceanospirillales</taxon>
        <taxon>Oceanospirillaceae</taxon>
        <taxon>Neptunomonas</taxon>
    </lineage>
</organism>
<dbReference type="InterPro" id="IPR001544">
    <property type="entry name" value="Aminotrans_IV"/>
</dbReference>
<dbReference type="GO" id="GO:0008696">
    <property type="term" value="F:4-amino-4-deoxychorismate lyase activity"/>
    <property type="evidence" value="ECO:0007669"/>
    <property type="project" value="UniProtKB-EC"/>
</dbReference>
<sequence length="284" mass="31757">MDIVFLNGKFIAADQATVSVFDRGFLFGDSVYEVIPFYQEVGFRLDEHLKRLQYSLQALRIELEFDWPSMLSELVSRNGGGSLSVYLQVTRGSAGKRSHHIESGLQPTIFACCQPIRDIYHEGADQVDGIKVIATADLRWHRCDIKATNLLPNILVLQQAKESGAQEALLLRDGVLSEGASCNFFIVEQGVIYTPPQGSGILSGTTRELILSLSDWHGIPRQETDITYERLIAADEVWISSSTRGVVPVLQVDEHCIGNGLKGALWKRMFELFTRYQHQLITGE</sequence>
<evidence type="ECO:0000256" key="5">
    <source>
        <dbReference type="ARBA" id="ARBA00035633"/>
    </source>
</evidence>
<dbReference type="KEGG" id="ncu:F0U83_02530"/>
<evidence type="ECO:0000256" key="8">
    <source>
        <dbReference type="ARBA" id="ARBA00054027"/>
    </source>
</evidence>
<dbReference type="PANTHER" id="PTHR42743:SF10">
    <property type="entry name" value="D-ALANINE AMINOTRANSFERASE"/>
    <property type="match status" value="1"/>
</dbReference>
<dbReference type="OrthoDB" id="21319at2"/>
<evidence type="ECO:0000313" key="11">
    <source>
        <dbReference type="EMBL" id="QEQ95668.1"/>
    </source>
</evidence>
<keyword evidence="12" id="KW-1185">Reference proteome</keyword>
<comment type="function">
    <text evidence="8">Involved in the biosynthesis of p-aminobenzoate (PABA), a precursor of tetrahydrofolate. Converts 4-amino-4-deoxychorismate into 4-aminobenzoate (PABA) and pyruvate.</text>
</comment>
<dbReference type="EMBL" id="CP043869">
    <property type="protein sequence ID" value="QEQ95668.1"/>
    <property type="molecule type" value="Genomic_DNA"/>
</dbReference>
<evidence type="ECO:0000256" key="1">
    <source>
        <dbReference type="ARBA" id="ARBA00001933"/>
    </source>
</evidence>
<keyword evidence="3" id="KW-0663">Pyridoxal phosphate</keyword>
<evidence type="ECO:0000313" key="12">
    <source>
        <dbReference type="Proteomes" id="UP000324760"/>
    </source>
</evidence>
<dbReference type="GO" id="GO:0008483">
    <property type="term" value="F:transaminase activity"/>
    <property type="evidence" value="ECO:0007669"/>
    <property type="project" value="UniProtKB-KW"/>
</dbReference>
<comment type="cofactor">
    <cofactor evidence="1">
        <name>pyridoxal 5'-phosphate</name>
        <dbReference type="ChEBI" id="CHEBI:597326"/>
    </cofactor>
</comment>
<name>A0A5P1R7U1_9GAMM</name>
<dbReference type="InterPro" id="IPR043132">
    <property type="entry name" value="BCAT-like_C"/>
</dbReference>
<dbReference type="PANTHER" id="PTHR42743">
    <property type="entry name" value="AMINO-ACID AMINOTRANSFERASE"/>
    <property type="match status" value="1"/>
</dbReference>
<keyword evidence="4" id="KW-0289">Folate biosynthesis</keyword>
<proteinExistence type="inferred from homology"/>
<comment type="catalytic activity">
    <reaction evidence="7">
        <text>4-amino-4-deoxychorismate = 4-aminobenzoate + pyruvate + H(+)</text>
        <dbReference type="Rhea" id="RHEA:16201"/>
        <dbReference type="ChEBI" id="CHEBI:15361"/>
        <dbReference type="ChEBI" id="CHEBI:15378"/>
        <dbReference type="ChEBI" id="CHEBI:17836"/>
        <dbReference type="ChEBI" id="CHEBI:58406"/>
        <dbReference type="EC" id="4.1.3.38"/>
    </reaction>
</comment>
<dbReference type="GO" id="GO:0005829">
    <property type="term" value="C:cytosol"/>
    <property type="evidence" value="ECO:0007669"/>
    <property type="project" value="TreeGrafter"/>
</dbReference>
<keyword evidence="11" id="KW-0032">Aminotransferase</keyword>
<dbReference type="EC" id="4.1.3.38" evidence="6"/>
<dbReference type="InterPro" id="IPR050571">
    <property type="entry name" value="Class-IV_PLP-Dep_Aminotrnsfr"/>
</dbReference>
<evidence type="ECO:0000256" key="10">
    <source>
        <dbReference type="ARBA" id="ARBA00080135"/>
    </source>
</evidence>
<protein>
    <recommendedName>
        <fullName evidence="9">Aminodeoxychorismate lyase</fullName>
        <ecNumber evidence="6">4.1.3.38</ecNumber>
    </recommendedName>
    <alternativeName>
        <fullName evidence="10">4-amino-4-deoxychorismate lyase</fullName>
    </alternativeName>
</protein>
<comment type="pathway">
    <text evidence="5">Cofactor biosynthesis; tetrahydrofolate biosynthesis; 4-aminobenzoate from chorismate: step 2/2.</text>
</comment>
<dbReference type="GO" id="GO:0046656">
    <property type="term" value="P:folic acid biosynthetic process"/>
    <property type="evidence" value="ECO:0007669"/>
    <property type="project" value="UniProtKB-KW"/>
</dbReference>
<dbReference type="Pfam" id="PF01063">
    <property type="entry name" value="Aminotran_4"/>
    <property type="match status" value="1"/>
</dbReference>
<comment type="similarity">
    <text evidence="2">Belongs to the class-IV pyridoxal-phosphate-dependent aminotransferase family.</text>
</comment>
<evidence type="ECO:0000256" key="9">
    <source>
        <dbReference type="ARBA" id="ARBA00069174"/>
    </source>
</evidence>
<dbReference type="Proteomes" id="UP000324760">
    <property type="component" value="Chromosome"/>
</dbReference>
<evidence type="ECO:0000256" key="7">
    <source>
        <dbReference type="ARBA" id="ARBA00049529"/>
    </source>
</evidence>
<dbReference type="RefSeq" id="WP_138986372.1">
    <property type="nucleotide sequence ID" value="NZ_CP043869.1"/>
</dbReference>
<dbReference type="Gene3D" id="3.30.470.10">
    <property type="match status" value="1"/>
</dbReference>
<dbReference type="InterPro" id="IPR036038">
    <property type="entry name" value="Aminotransferase-like"/>
</dbReference>
<evidence type="ECO:0000256" key="4">
    <source>
        <dbReference type="ARBA" id="ARBA00022909"/>
    </source>
</evidence>
<evidence type="ECO:0000256" key="3">
    <source>
        <dbReference type="ARBA" id="ARBA00022898"/>
    </source>
</evidence>
<dbReference type="InterPro" id="IPR043131">
    <property type="entry name" value="BCAT-like_N"/>
</dbReference>
<gene>
    <name evidence="11" type="ORF">F0U83_02530</name>
</gene>